<accession>A0A1H7S778</accession>
<name>A0A1H7S778_STIAU</name>
<evidence type="ECO:0000313" key="2">
    <source>
        <dbReference type="Proteomes" id="UP000182719"/>
    </source>
</evidence>
<organism evidence="1 2">
    <name type="scientific">Stigmatella aurantiaca</name>
    <dbReference type="NCBI Taxonomy" id="41"/>
    <lineage>
        <taxon>Bacteria</taxon>
        <taxon>Pseudomonadati</taxon>
        <taxon>Myxococcota</taxon>
        <taxon>Myxococcia</taxon>
        <taxon>Myxococcales</taxon>
        <taxon>Cystobacterineae</taxon>
        <taxon>Archangiaceae</taxon>
        <taxon>Stigmatella</taxon>
    </lineage>
</organism>
<dbReference type="EMBL" id="FOAP01000007">
    <property type="protein sequence ID" value="SEL68511.1"/>
    <property type="molecule type" value="Genomic_DNA"/>
</dbReference>
<dbReference type="RefSeq" id="WP_075007358.1">
    <property type="nucleotide sequence ID" value="NZ_FOAP01000007.1"/>
</dbReference>
<reference evidence="2" key="1">
    <citation type="submission" date="2016-10" db="EMBL/GenBank/DDBJ databases">
        <authorList>
            <person name="Varghese N."/>
            <person name="Submissions S."/>
        </authorList>
    </citation>
    <scope>NUCLEOTIDE SEQUENCE [LARGE SCALE GENOMIC DNA]</scope>
    <source>
        <strain evidence="2">DSM 17044</strain>
    </source>
</reference>
<gene>
    <name evidence="1" type="ORF">SAMN05444354_107348</name>
</gene>
<dbReference type="AlphaFoldDB" id="A0A1H7S778"/>
<dbReference type="Proteomes" id="UP000182719">
    <property type="component" value="Unassembled WGS sequence"/>
</dbReference>
<evidence type="ECO:0000313" key="1">
    <source>
        <dbReference type="EMBL" id="SEL68511.1"/>
    </source>
</evidence>
<protein>
    <submittedName>
        <fullName evidence="1">Uncharacterized protein</fullName>
    </submittedName>
</protein>
<sequence length="63" mass="6885">MSSRQNWSNLDGVKVNNEVLADLQAKGLVIVMGEDGYPWVANIRPQCPSCGLMGLPRFGGHRT</sequence>
<proteinExistence type="predicted"/>
<keyword evidence="2" id="KW-1185">Reference proteome</keyword>